<dbReference type="Pfam" id="PF00160">
    <property type="entry name" value="Pro_isomerase"/>
    <property type="match status" value="1"/>
</dbReference>
<dbReference type="PROSITE" id="PS50072">
    <property type="entry name" value="CSA_PPIASE_2"/>
    <property type="match status" value="1"/>
</dbReference>
<evidence type="ECO:0000313" key="7">
    <source>
        <dbReference type="EMBL" id="MBA2114700.1"/>
    </source>
</evidence>
<dbReference type="PANTHER" id="PTHR45625">
    <property type="entry name" value="PEPTIDYL-PROLYL CIS-TRANS ISOMERASE-RELATED"/>
    <property type="match status" value="1"/>
</dbReference>
<dbReference type="InterPro" id="IPR020892">
    <property type="entry name" value="Cyclophilin-type_PPIase_CS"/>
</dbReference>
<dbReference type="InterPro" id="IPR002130">
    <property type="entry name" value="Cyclophilin-type_PPIase_dom"/>
</dbReference>
<evidence type="ECO:0000256" key="4">
    <source>
        <dbReference type="ARBA" id="ARBA00023235"/>
    </source>
</evidence>
<dbReference type="AlphaFoldDB" id="A0A7V8V4A7"/>
<dbReference type="PROSITE" id="PS00170">
    <property type="entry name" value="CSA_PPIASE_1"/>
    <property type="match status" value="1"/>
</dbReference>
<keyword evidence="8" id="KW-1185">Reference proteome</keyword>
<dbReference type="InterPro" id="IPR044666">
    <property type="entry name" value="Cyclophilin_A-like"/>
</dbReference>
<evidence type="ECO:0000256" key="1">
    <source>
        <dbReference type="ARBA" id="ARBA00007365"/>
    </source>
</evidence>
<evidence type="ECO:0000256" key="2">
    <source>
        <dbReference type="ARBA" id="ARBA00013194"/>
    </source>
</evidence>
<keyword evidence="3" id="KW-0697">Rotamase</keyword>
<accession>A0A7V8V4A7</accession>
<dbReference type="Proteomes" id="UP000551616">
    <property type="component" value="Unassembled WGS sequence"/>
</dbReference>
<reference evidence="7 8" key="1">
    <citation type="submission" date="2020-05" db="EMBL/GenBank/DDBJ databases">
        <title>Bremerella alba sp. nov., a novel planctomycete isolated from the surface of the macroalga Fucus spiralis.</title>
        <authorList>
            <person name="Godinho O."/>
            <person name="Botelho R."/>
            <person name="Albuquerque L."/>
            <person name="Wiegand S."/>
            <person name="Da Costa M.S."/>
            <person name="Lobo-Da-Cunha A."/>
            <person name="Jogler C."/>
            <person name="Lage O.M."/>
        </authorList>
    </citation>
    <scope>NUCLEOTIDE SEQUENCE [LARGE SCALE GENOMIC DNA]</scope>
    <source>
        <strain evidence="7 8">FF15</strain>
    </source>
</reference>
<organism evidence="7 8">
    <name type="scientific">Bremerella alba</name>
    <dbReference type="NCBI Taxonomy" id="980252"/>
    <lineage>
        <taxon>Bacteria</taxon>
        <taxon>Pseudomonadati</taxon>
        <taxon>Planctomycetota</taxon>
        <taxon>Planctomycetia</taxon>
        <taxon>Pirellulales</taxon>
        <taxon>Pirellulaceae</taxon>
        <taxon>Bremerella</taxon>
    </lineage>
</organism>
<evidence type="ECO:0000313" key="8">
    <source>
        <dbReference type="Proteomes" id="UP000551616"/>
    </source>
</evidence>
<feature type="signal peptide" evidence="5">
    <location>
        <begin position="1"/>
        <end position="22"/>
    </location>
</feature>
<gene>
    <name evidence="7" type="ORF">HOV93_18660</name>
</gene>
<protein>
    <recommendedName>
        <fullName evidence="2">peptidylprolyl isomerase</fullName>
        <ecNumber evidence="2">5.2.1.8</ecNumber>
    </recommendedName>
</protein>
<dbReference type="EC" id="5.2.1.8" evidence="2"/>
<sequence length="377" mass="41952">MPARTLWLVLLLACFVPATVLAQAPDEAAVEPEAAASAGANDDFDKMMGEWKVIITELRRIQQAYRLAPEKDLPKLRKEYNEVLKSGMDLLPKIEDAAVNRLAASPDDQDAKLFLAKVLSDSLEKDDYPRAYRLVHMLLDNGFDENELLADQVVAAFGADHFEEAETAFKKLREKMLPIDERVGQNGMMATELKEKWAREAELRAKEAEANDLPRVKLSTTQGDLVIELYENEAPDTVGNFVNLVEKKFYDGLPFHRVLPHFMAQGGDPKGDGSGGPGYNIFCECYEDDARHHFAGTLSMAHAGKNTGGSQFFLTFQATPHLDGKHTVFGRVVEGKENLSKLTRREPGGLSTPTADRILKAEVIRKRDHAYEPNKAP</sequence>
<dbReference type="SUPFAM" id="SSF50891">
    <property type="entry name" value="Cyclophilin-like"/>
    <property type="match status" value="1"/>
</dbReference>
<keyword evidence="4" id="KW-0413">Isomerase</keyword>
<proteinExistence type="inferred from homology"/>
<feature type="chain" id="PRO_5030689879" description="peptidylprolyl isomerase" evidence="5">
    <location>
        <begin position="23"/>
        <end position="377"/>
    </location>
</feature>
<keyword evidence="5" id="KW-0732">Signal</keyword>
<evidence type="ECO:0000259" key="6">
    <source>
        <dbReference type="PROSITE" id="PS50072"/>
    </source>
</evidence>
<evidence type="ECO:0000256" key="3">
    <source>
        <dbReference type="ARBA" id="ARBA00023110"/>
    </source>
</evidence>
<dbReference type="PANTHER" id="PTHR45625:SF4">
    <property type="entry name" value="PEPTIDYLPROLYL ISOMERASE DOMAIN AND WD REPEAT-CONTAINING PROTEIN 1"/>
    <property type="match status" value="1"/>
</dbReference>
<dbReference type="GO" id="GO:0003755">
    <property type="term" value="F:peptidyl-prolyl cis-trans isomerase activity"/>
    <property type="evidence" value="ECO:0007669"/>
    <property type="project" value="UniProtKB-KW"/>
</dbReference>
<name>A0A7V8V4A7_9BACT</name>
<dbReference type="GO" id="GO:0006457">
    <property type="term" value="P:protein folding"/>
    <property type="evidence" value="ECO:0007669"/>
    <property type="project" value="InterPro"/>
</dbReference>
<dbReference type="Gene3D" id="2.40.100.10">
    <property type="entry name" value="Cyclophilin-like"/>
    <property type="match status" value="1"/>
</dbReference>
<comment type="similarity">
    <text evidence="1">Belongs to the cyclophilin-type PPIase family.</text>
</comment>
<dbReference type="RefSeq" id="WP_235990026.1">
    <property type="nucleotide sequence ID" value="NZ_JABRWO010000004.1"/>
</dbReference>
<comment type="caution">
    <text evidence="7">The sequence shown here is derived from an EMBL/GenBank/DDBJ whole genome shotgun (WGS) entry which is preliminary data.</text>
</comment>
<feature type="domain" description="PPIase cyclophilin-type" evidence="6">
    <location>
        <begin position="223"/>
        <end position="359"/>
    </location>
</feature>
<dbReference type="InterPro" id="IPR029000">
    <property type="entry name" value="Cyclophilin-like_dom_sf"/>
</dbReference>
<evidence type="ECO:0000256" key="5">
    <source>
        <dbReference type="SAM" id="SignalP"/>
    </source>
</evidence>
<dbReference type="CDD" id="cd00317">
    <property type="entry name" value="cyclophilin"/>
    <property type="match status" value="1"/>
</dbReference>
<dbReference type="PRINTS" id="PR00153">
    <property type="entry name" value="CSAPPISMRASE"/>
</dbReference>
<dbReference type="EMBL" id="JABRWO010000004">
    <property type="protein sequence ID" value="MBA2114700.1"/>
    <property type="molecule type" value="Genomic_DNA"/>
</dbReference>